<dbReference type="Gene3D" id="1.25.10.10">
    <property type="entry name" value="Leucine-rich Repeat Variant"/>
    <property type="match status" value="1"/>
</dbReference>
<name>A0A1M6A9U8_9FIRM</name>
<dbReference type="RefSeq" id="WP_072866781.1">
    <property type="nucleotide sequence ID" value="NZ_FQZM01000003.1"/>
</dbReference>
<dbReference type="InterPro" id="IPR011989">
    <property type="entry name" value="ARM-like"/>
</dbReference>
<dbReference type="STRING" id="1121432.SAMN02745219_00068"/>
<dbReference type="InterPro" id="IPR004155">
    <property type="entry name" value="PBS_lyase_HEAT"/>
</dbReference>
<reference evidence="2" key="1">
    <citation type="submission" date="2016-11" db="EMBL/GenBank/DDBJ databases">
        <authorList>
            <person name="Varghese N."/>
            <person name="Submissions S."/>
        </authorList>
    </citation>
    <scope>NUCLEOTIDE SEQUENCE [LARGE SCALE GENOMIC DNA]</scope>
    <source>
        <strain evidence="2">DSM 16057</strain>
    </source>
</reference>
<dbReference type="AlphaFoldDB" id="A0A1M6A9U8"/>
<organism evidence="1 2">
    <name type="scientific">Desulfofundulus thermosubterraneus DSM 16057</name>
    <dbReference type="NCBI Taxonomy" id="1121432"/>
    <lineage>
        <taxon>Bacteria</taxon>
        <taxon>Bacillati</taxon>
        <taxon>Bacillota</taxon>
        <taxon>Clostridia</taxon>
        <taxon>Eubacteriales</taxon>
        <taxon>Peptococcaceae</taxon>
        <taxon>Desulfofundulus</taxon>
    </lineage>
</organism>
<dbReference type="PANTHER" id="PTHR12697">
    <property type="entry name" value="PBS LYASE HEAT-LIKE PROTEIN"/>
    <property type="match status" value="1"/>
</dbReference>
<proteinExistence type="predicted"/>
<dbReference type="PANTHER" id="PTHR12697:SF5">
    <property type="entry name" value="DEOXYHYPUSINE HYDROXYLASE"/>
    <property type="match status" value="1"/>
</dbReference>
<dbReference type="SUPFAM" id="SSF48371">
    <property type="entry name" value="ARM repeat"/>
    <property type="match status" value="1"/>
</dbReference>
<protein>
    <submittedName>
        <fullName evidence="1">PBS lyase HEAT-like repeat-containing protein</fullName>
    </submittedName>
</protein>
<dbReference type="EMBL" id="FQZM01000003">
    <property type="protein sequence ID" value="SHI33219.1"/>
    <property type="molecule type" value="Genomic_DNA"/>
</dbReference>
<gene>
    <name evidence="1" type="ORF">SAMN02745219_00068</name>
</gene>
<evidence type="ECO:0000313" key="2">
    <source>
        <dbReference type="Proteomes" id="UP000184529"/>
    </source>
</evidence>
<accession>A0A1M6A9U8</accession>
<evidence type="ECO:0000313" key="1">
    <source>
        <dbReference type="EMBL" id="SHI33219.1"/>
    </source>
</evidence>
<dbReference type="OrthoDB" id="2078907at2"/>
<keyword evidence="2" id="KW-1185">Reference proteome</keyword>
<dbReference type="GO" id="GO:0016491">
    <property type="term" value="F:oxidoreductase activity"/>
    <property type="evidence" value="ECO:0007669"/>
    <property type="project" value="TreeGrafter"/>
</dbReference>
<dbReference type="InterPro" id="IPR016024">
    <property type="entry name" value="ARM-type_fold"/>
</dbReference>
<dbReference type="Pfam" id="PF13646">
    <property type="entry name" value="HEAT_2"/>
    <property type="match status" value="1"/>
</dbReference>
<dbReference type="GO" id="GO:0016829">
    <property type="term" value="F:lyase activity"/>
    <property type="evidence" value="ECO:0007669"/>
    <property type="project" value="UniProtKB-KW"/>
</dbReference>
<dbReference type="SMART" id="SM00567">
    <property type="entry name" value="EZ_HEAT"/>
    <property type="match status" value="4"/>
</dbReference>
<keyword evidence="1" id="KW-0456">Lyase</keyword>
<sequence>MKPTGRYVEKLIASLRHEDPAIRRRAAWLLGKLKEKSAVLPLLHCLMENGNDPYILADAALALGEIGDRQATAHLIFLLQHNSFLPARLAAVEALGRLGGNRAREALTEALKDPNQVVRIAAAEALHALDFKDSVRSNEKVARDSPEKSQFYTGRLE</sequence>
<dbReference type="Proteomes" id="UP000184529">
    <property type="component" value="Unassembled WGS sequence"/>
</dbReference>
<dbReference type="Pfam" id="PF03130">
    <property type="entry name" value="HEAT_PBS"/>
    <property type="match status" value="1"/>
</dbReference>